<sequence>MKVLVCGDRNWSDYLTIQKQIVKLGRSTIIQGEARGADRIAKQVAQNLGWP</sequence>
<evidence type="ECO:0000313" key="2">
    <source>
        <dbReference type="EMBL" id="KKN01347.1"/>
    </source>
</evidence>
<reference evidence="2" key="1">
    <citation type="journal article" date="2015" name="Nature">
        <title>Complex archaea that bridge the gap between prokaryotes and eukaryotes.</title>
        <authorList>
            <person name="Spang A."/>
            <person name="Saw J.H."/>
            <person name="Jorgensen S.L."/>
            <person name="Zaremba-Niedzwiedzka K."/>
            <person name="Martijn J."/>
            <person name="Lind A.E."/>
            <person name="van Eijk R."/>
            <person name="Schleper C."/>
            <person name="Guy L."/>
            <person name="Ettema T.J."/>
        </authorList>
    </citation>
    <scope>NUCLEOTIDE SEQUENCE</scope>
</reference>
<feature type="domain" description="YspA cpYpsA-related SLOG" evidence="1">
    <location>
        <begin position="1"/>
        <end position="51"/>
    </location>
</feature>
<name>A0A0F9MPL0_9ZZZZ</name>
<organism evidence="2">
    <name type="scientific">marine sediment metagenome</name>
    <dbReference type="NCBI Taxonomy" id="412755"/>
    <lineage>
        <taxon>unclassified sequences</taxon>
        <taxon>metagenomes</taxon>
        <taxon>ecological metagenomes</taxon>
    </lineage>
</organism>
<proteinExistence type="predicted"/>
<dbReference type="AlphaFoldDB" id="A0A0F9MPL0"/>
<evidence type="ECO:0000259" key="1">
    <source>
        <dbReference type="Pfam" id="PF10686"/>
    </source>
</evidence>
<accession>A0A0F9MPL0</accession>
<gene>
    <name evidence="2" type="ORF">LCGC14_1128730</name>
</gene>
<dbReference type="Pfam" id="PF10686">
    <property type="entry name" value="YAcAr"/>
    <property type="match status" value="1"/>
</dbReference>
<dbReference type="EMBL" id="LAZR01005272">
    <property type="protein sequence ID" value="KKN01347.1"/>
    <property type="molecule type" value="Genomic_DNA"/>
</dbReference>
<comment type="caution">
    <text evidence="2">The sequence shown here is derived from an EMBL/GenBank/DDBJ whole genome shotgun (WGS) entry which is preliminary data.</text>
</comment>
<dbReference type="InterPro" id="IPR019627">
    <property type="entry name" value="YAcAr"/>
</dbReference>
<protein>
    <recommendedName>
        <fullName evidence="1">YspA cpYpsA-related SLOG domain-containing protein</fullName>
    </recommendedName>
</protein>